<dbReference type="SUPFAM" id="SSF50242">
    <property type="entry name" value="TIMP-like"/>
    <property type="match status" value="1"/>
</dbReference>
<organism evidence="2 3">
    <name type="scientific">Bacillus carboniphilus</name>
    <dbReference type="NCBI Taxonomy" id="86663"/>
    <lineage>
        <taxon>Bacteria</taxon>
        <taxon>Bacillati</taxon>
        <taxon>Bacillota</taxon>
        <taxon>Bacilli</taxon>
        <taxon>Bacillales</taxon>
        <taxon>Bacillaceae</taxon>
        <taxon>Bacillus</taxon>
    </lineage>
</organism>
<keyword evidence="1" id="KW-1133">Transmembrane helix</keyword>
<keyword evidence="3" id="KW-1185">Reference proteome</keyword>
<dbReference type="Proteomes" id="UP001500782">
    <property type="component" value="Unassembled WGS sequence"/>
</dbReference>
<keyword evidence="1" id="KW-0472">Membrane</keyword>
<gene>
    <name evidence="2" type="ORF">GCM10008967_19680</name>
</gene>
<keyword evidence="1" id="KW-0812">Transmembrane</keyword>
<dbReference type="InterPro" id="IPR008993">
    <property type="entry name" value="TIMP-like_OB-fold"/>
</dbReference>
<name>A0ABN0W8V3_9BACI</name>
<comment type="caution">
    <text evidence="2">The sequence shown here is derived from an EMBL/GenBank/DDBJ whole genome shotgun (WGS) entry which is preliminary data.</text>
</comment>
<dbReference type="Gene3D" id="2.40.50.120">
    <property type="match status" value="1"/>
</dbReference>
<reference evidence="2 3" key="1">
    <citation type="journal article" date="2019" name="Int. J. Syst. Evol. Microbiol.">
        <title>The Global Catalogue of Microorganisms (GCM) 10K type strain sequencing project: providing services to taxonomists for standard genome sequencing and annotation.</title>
        <authorList>
            <consortium name="The Broad Institute Genomics Platform"/>
            <consortium name="The Broad Institute Genome Sequencing Center for Infectious Disease"/>
            <person name="Wu L."/>
            <person name="Ma J."/>
        </authorList>
    </citation>
    <scope>NUCLEOTIDE SEQUENCE [LARGE SCALE GENOMIC DNA]</scope>
    <source>
        <strain evidence="2 3">JCM 9731</strain>
    </source>
</reference>
<feature type="transmembrane region" description="Helical" evidence="1">
    <location>
        <begin position="166"/>
        <end position="186"/>
    </location>
</feature>
<evidence type="ECO:0000313" key="3">
    <source>
        <dbReference type="Proteomes" id="UP001500782"/>
    </source>
</evidence>
<dbReference type="NCBIfam" id="TIGR01167">
    <property type="entry name" value="LPXTG_anchor"/>
    <property type="match status" value="1"/>
</dbReference>
<proteinExistence type="predicted"/>
<protein>
    <recommendedName>
        <fullName evidence="4">Tissue inhibitor of metalloproteinase</fullName>
    </recommendedName>
</protein>
<accession>A0ABN0W8V3</accession>
<sequence length="191" mass="20932">MKRKFTQLIRFLLVFGILAVMIPNMEAQACSCMAPPSVLEARDQSQAVFSGEVVKIEKDINLLGDALGGDPMNPIKVTLKVHQAWKGVKSKEFIVSTADSEASCGFNFQEKSSYLVFATEYEGEYNVSYCGRTASLAAAADDVTALGAGYVPTDDGEDERPWYISYWPIIAGLGLLLLASISFLLFRKKQV</sequence>
<dbReference type="EMBL" id="BAAADJ010000021">
    <property type="protein sequence ID" value="GAA0329248.1"/>
    <property type="molecule type" value="Genomic_DNA"/>
</dbReference>
<evidence type="ECO:0000256" key="1">
    <source>
        <dbReference type="SAM" id="Phobius"/>
    </source>
</evidence>
<dbReference type="RefSeq" id="WP_343798648.1">
    <property type="nucleotide sequence ID" value="NZ_BAAADJ010000021.1"/>
</dbReference>
<evidence type="ECO:0000313" key="2">
    <source>
        <dbReference type="EMBL" id="GAA0329248.1"/>
    </source>
</evidence>
<evidence type="ECO:0008006" key="4">
    <source>
        <dbReference type="Google" id="ProtNLM"/>
    </source>
</evidence>